<organism evidence="11 12">
    <name type="scientific">Pseudoxanthomonas gei</name>
    <dbReference type="NCBI Taxonomy" id="1383030"/>
    <lineage>
        <taxon>Bacteria</taxon>
        <taxon>Pseudomonadati</taxon>
        <taxon>Pseudomonadota</taxon>
        <taxon>Gammaproteobacteria</taxon>
        <taxon>Lysobacterales</taxon>
        <taxon>Lysobacteraceae</taxon>
        <taxon>Pseudoxanthomonas</taxon>
    </lineage>
</organism>
<sequence length="243" mass="26911">MRITAEPAFVLHARAWRETSLLVEVLSENHGRLGLVARGVQGQKKHVLRAALQPLQHIRLDAVQRGELAQLVSAEALDAAPRLAGDAMLAAFYINELVMRLAPRQDPHGDLYRIYGQARARLGSGEALAWNLRRFERDLLESLGSGFDFREDADGVALDPAARYRIDPEQGPRRLLSDRGREERNTAATGSGLLALAADRQPEADDLASLRLALRSVLAHHLGGRGLKSWEMLGELGRLRQRE</sequence>
<dbReference type="PANTHER" id="PTHR33991">
    <property type="entry name" value="DNA REPAIR PROTEIN RECO"/>
    <property type="match status" value="1"/>
</dbReference>
<dbReference type="InterPro" id="IPR037278">
    <property type="entry name" value="ARFGAP/RecO"/>
</dbReference>
<keyword evidence="12" id="KW-1185">Reference proteome</keyword>
<reference evidence="11 12" key="1">
    <citation type="submission" date="2018-07" db="EMBL/GenBank/DDBJ databases">
        <title>Whole genome Sequencing of Pseudoxanthomonas gei KCTC 32298 (T).</title>
        <authorList>
            <person name="Kumar S."/>
            <person name="Bansal K."/>
            <person name="Kaur A."/>
            <person name="Patil P."/>
            <person name="Sharma S."/>
            <person name="Patil P.B."/>
        </authorList>
    </citation>
    <scope>NUCLEOTIDE SEQUENCE [LARGE SCALE GENOMIC DNA]</scope>
    <source>
        <strain evidence="11 12">KCTC 32298</strain>
    </source>
</reference>
<evidence type="ECO:0000256" key="3">
    <source>
        <dbReference type="ARBA" id="ARBA00021310"/>
    </source>
</evidence>
<evidence type="ECO:0000256" key="7">
    <source>
        <dbReference type="ARBA" id="ARBA00033409"/>
    </source>
</evidence>
<dbReference type="HAMAP" id="MF_00201">
    <property type="entry name" value="RecO"/>
    <property type="match status" value="1"/>
</dbReference>
<dbReference type="Pfam" id="PF11967">
    <property type="entry name" value="RecO_N"/>
    <property type="match status" value="1"/>
</dbReference>
<dbReference type="PANTHER" id="PTHR33991:SF1">
    <property type="entry name" value="DNA REPAIR PROTEIN RECO"/>
    <property type="match status" value="1"/>
</dbReference>
<evidence type="ECO:0000259" key="10">
    <source>
        <dbReference type="Pfam" id="PF11967"/>
    </source>
</evidence>
<keyword evidence="5 8" id="KW-0233">DNA recombination</keyword>
<dbReference type="Proteomes" id="UP001429354">
    <property type="component" value="Unassembled WGS sequence"/>
</dbReference>
<comment type="function">
    <text evidence="1 8">Involved in DNA repair and RecF pathway recombination.</text>
</comment>
<keyword evidence="4 8" id="KW-0227">DNA damage</keyword>
<protein>
    <recommendedName>
        <fullName evidence="3 8">DNA repair protein RecO</fullName>
    </recommendedName>
    <alternativeName>
        <fullName evidence="7 8">Recombination protein O</fullName>
    </alternativeName>
</protein>
<evidence type="ECO:0000256" key="6">
    <source>
        <dbReference type="ARBA" id="ARBA00023204"/>
    </source>
</evidence>
<evidence type="ECO:0000256" key="5">
    <source>
        <dbReference type="ARBA" id="ARBA00023172"/>
    </source>
</evidence>
<evidence type="ECO:0000256" key="9">
    <source>
        <dbReference type="SAM" id="MobiDB-lite"/>
    </source>
</evidence>
<dbReference type="InterPro" id="IPR042242">
    <property type="entry name" value="RecO_C"/>
</dbReference>
<dbReference type="InterPro" id="IPR003717">
    <property type="entry name" value="RecO"/>
</dbReference>
<accession>A0ABX0ABR1</accession>
<dbReference type="NCBIfam" id="TIGR00613">
    <property type="entry name" value="reco"/>
    <property type="match status" value="1"/>
</dbReference>
<dbReference type="SUPFAM" id="SSF57863">
    <property type="entry name" value="ArfGap/RecO-like zinc finger"/>
    <property type="match status" value="1"/>
</dbReference>
<evidence type="ECO:0000256" key="1">
    <source>
        <dbReference type="ARBA" id="ARBA00003065"/>
    </source>
</evidence>
<evidence type="ECO:0000256" key="4">
    <source>
        <dbReference type="ARBA" id="ARBA00022763"/>
    </source>
</evidence>
<keyword evidence="6 8" id="KW-0234">DNA repair</keyword>
<evidence type="ECO:0000313" key="12">
    <source>
        <dbReference type="Proteomes" id="UP001429354"/>
    </source>
</evidence>
<feature type="compositionally biased region" description="Basic and acidic residues" evidence="9">
    <location>
        <begin position="169"/>
        <end position="185"/>
    </location>
</feature>
<dbReference type="Gene3D" id="1.20.1440.120">
    <property type="entry name" value="Recombination protein O, C-terminal domain"/>
    <property type="match status" value="1"/>
</dbReference>
<name>A0ABX0ABR1_9GAMM</name>
<evidence type="ECO:0000256" key="8">
    <source>
        <dbReference type="HAMAP-Rule" id="MF_00201"/>
    </source>
</evidence>
<dbReference type="Gene3D" id="2.40.50.140">
    <property type="entry name" value="Nucleic acid-binding proteins"/>
    <property type="match status" value="1"/>
</dbReference>
<dbReference type="Pfam" id="PF02565">
    <property type="entry name" value="RecO_C"/>
    <property type="match status" value="1"/>
</dbReference>
<dbReference type="InterPro" id="IPR012340">
    <property type="entry name" value="NA-bd_OB-fold"/>
</dbReference>
<dbReference type="RefSeq" id="WP_162348233.1">
    <property type="nucleotide sequence ID" value="NZ_QOVG01000001.1"/>
</dbReference>
<gene>
    <name evidence="8" type="primary">recO</name>
    <name evidence="11" type="ORF">DT603_02400</name>
</gene>
<dbReference type="SUPFAM" id="SSF50249">
    <property type="entry name" value="Nucleic acid-binding proteins"/>
    <property type="match status" value="1"/>
</dbReference>
<comment type="caution">
    <text evidence="11">The sequence shown here is derived from an EMBL/GenBank/DDBJ whole genome shotgun (WGS) entry which is preliminary data.</text>
</comment>
<feature type="domain" description="DNA replication/recombination mediator RecO N-terminal" evidence="10">
    <location>
        <begin position="1"/>
        <end position="78"/>
    </location>
</feature>
<evidence type="ECO:0000313" key="11">
    <source>
        <dbReference type="EMBL" id="NDK37696.1"/>
    </source>
</evidence>
<feature type="region of interest" description="Disordered" evidence="9">
    <location>
        <begin position="169"/>
        <end position="188"/>
    </location>
</feature>
<evidence type="ECO:0000256" key="2">
    <source>
        <dbReference type="ARBA" id="ARBA00007452"/>
    </source>
</evidence>
<comment type="similarity">
    <text evidence="2 8">Belongs to the RecO family.</text>
</comment>
<dbReference type="EMBL" id="QOVG01000001">
    <property type="protein sequence ID" value="NDK37696.1"/>
    <property type="molecule type" value="Genomic_DNA"/>
</dbReference>
<dbReference type="InterPro" id="IPR022572">
    <property type="entry name" value="DNA_rep/recomb_RecO_N"/>
</dbReference>
<proteinExistence type="inferred from homology"/>